<dbReference type="RefSeq" id="WP_047223907.1">
    <property type="nucleotide sequence ID" value="NZ_JWIO01000027.1"/>
</dbReference>
<keyword evidence="2" id="KW-1185">Reference proteome</keyword>
<dbReference type="InterPro" id="IPR010767">
    <property type="entry name" value="Phage_CGC-2007_Cje0229"/>
</dbReference>
<evidence type="ECO:0000313" key="2">
    <source>
        <dbReference type="Proteomes" id="UP000035425"/>
    </source>
</evidence>
<name>A0ABR5F1Z8_9ACTN</name>
<dbReference type="Pfam" id="PF07087">
    <property type="entry name" value="DUF1353"/>
    <property type="match status" value="1"/>
</dbReference>
<organism evidence="1 2">
    <name type="scientific">Protofrankia coriariae</name>
    <dbReference type="NCBI Taxonomy" id="1562887"/>
    <lineage>
        <taxon>Bacteria</taxon>
        <taxon>Bacillati</taxon>
        <taxon>Actinomycetota</taxon>
        <taxon>Actinomycetes</taxon>
        <taxon>Frankiales</taxon>
        <taxon>Frankiaceae</taxon>
        <taxon>Protofrankia</taxon>
    </lineage>
</organism>
<comment type="caution">
    <text evidence="1">The sequence shown here is derived from an EMBL/GenBank/DDBJ whole genome shotgun (WGS) entry which is preliminary data.</text>
</comment>
<reference evidence="1 2" key="1">
    <citation type="submission" date="2014-12" db="EMBL/GenBank/DDBJ databases">
        <title>Frankia sp. BMG5.1 draft genome.</title>
        <authorList>
            <person name="Gtari M."/>
            <person name="Ghodhbane-Gtari F."/>
            <person name="Nouioui I."/>
            <person name="Ktari A."/>
            <person name="Hezbri K."/>
            <person name="Mimouni W."/>
            <person name="Sbissi I."/>
            <person name="Ayari A."/>
            <person name="Yamanaka T."/>
            <person name="Normand P."/>
            <person name="Tisa L.S."/>
            <person name="Boudabous A."/>
        </authorList>
    </citation>
    <scope>NUCLEOTIDE SEQUENCE [LARGE SCALE GENOMIC DNA]</scope>
    <source>
        <strain evidence="1 2">BMG5.1</strain>
    </source>
</reference>
<dbReference type="Proteomes" id="UP000035425">
    <property type="component" value="Unassembled WGS sequence"/>
</dbReference>
<evidence type="ECO:0000313" key="1">
    <source>
        <dbReference type="EMBL" id="KLL10725.1"/>
    </source>
</evidence>
<accession>A0ABR5F1Z8</accession>
<evidence type="ECO:0008006" key="3">
    <source>
        <dbReference type="Google" id="ProtNLM"/>
    </source>
</evidence>
<dbReference type="EMBL" id="JWIO01000027">
    <property type="protein sequence ID" value="KLL10725.1"/>
    <property type="molecule type" value="Genomic_DNA"/>
</dbReference>
<gene>
    <name evidence="1" type="ORF">FrCorBMG51_16320</name>
</gene>
<proteinExistence type="predicted"/>
<sequence>MPFLSDRIAVEEIDDIRWRLLEPVSYEGKEQVFTVPTGFTTDFASVPRFLTWLVPTYGRYTKAAILHDWLWKLADAGDFDRADADGIFRRAMRELDVAFLRRWLMWAAVRLAGVRKSGLSTLWRPGFGQLAALVAVTLPGFLFVLVPGCVVLAALFVFYLAESIAFLILKIGSRRAPTGKPVKKVNPPSFRWTPS</sequence>
<protein>
    <recommendedName>
        <fullName evidence="3">DUF1353 domain-containing protein</fullName>
    </recommendedName>
</protein>